<protein>
    <submittedName>
        <fullName evidence="1">Uncharacterized protein</fullName>
    </submittedName>
</protein>
<accession>A0A0P1AEV7</accession>
<evidence type="ECO:0000313" key="1">
    <source>
        <dbReference type="EMBL" id="CEG38900.1"/>
    </source>
</evidence>
<evidence type="ECO:0000313" key="2">
    <source>
        <dbReference type="Proteomes" id="UP000054928"/>
    </source>
</evidence>
<dbReference type="RefSeq" id="XP_024575269.1">
    <property type="nucleotide sequence ID" value="XM_024724387.1"/>
</dbReference>
<name>A0A0P1AEV7_PLAHL</name>
<dbReference type="GeneID" id="36404001"/>
<dbReference type="AlphaFoldDB" id="A0A0P1AEV7"/>
<sequence>MTFTGYNQAQSFTRGSTCASRTQTILARGLLVDSGWKLDPPHLLIQQEKHRFFFGWDSLPQKVHVASIAKLFHVGNASPKEQTAKGVQHARYGPYNCS</sequence>
<proteinExistence type="predicted"/>
<keyword evidence="2" id="KW-1185">Reference proteome</keyword>
<dbReference type="EMBL" id="CCYD01000322">
    <property type="protein sequence ID" value="CEG38900.1"/>
    <property type="molecule type" value="Genomic_DNA"/>
</dbReference>
<reference evidence="2" key="1">
    <citation type="submission" date="2014-09" db="EMBL/GenBank/DDBJ databases">
        <authorList>
            <person name="Sharma Rahul"/>
            <person name="Thines Marco"/>
        </authorList>
    </citation>
    <scope>NUCLEOTIDE SEQUENCE [LARGE SCALE GENOMIC DNA]</scope>
</reference>
<organism evidence="1 2">
    <name type="scientific">Plasmopara halstedii</name>
    <name type="common">Downy mildew of sunflower</name>
    <dbReference type="NCBI Taxonomy" id="4781"/>
    <lineage>
        <taxon>Eukaryota</taxon>
        <taxon>Sar</taxon>
        <taxon>Stramenopiles</taxon>
        <taxon>Oomycota</taxon>
        <taxon>Peronosporomycetes</taxon>
        <taxon>Peronosporales</taxon>
        <taxon>Peronosporaceae</taxon>
        <taxon>Plasmopara</taxon>
    </lineage>
</organism>
<dbReference type="Proteomes" id="UP000054928">
    <property type="component" value="Unassembled WGS sequence"/>
</dbReference>